<organism evidence="1 2">
    <name type="scientific">Micromonospora halotolerans</name>
    <dbReference type="NCBI Taxonomy" id="709879"/>
    <lineage>
        <taxon>Bacteria</taxon>
        <taxon>Bacillati</taxon>
        <taxon>Actinomycetota</taxon>
        <taxon>Actinomycetes</taxon>
        <taxon>Micromonosporales</taxon>
        <taxon>Micromonosporaceae</taxon>
        <taxon>Micromonospora</taxon>
    </lineage>
</organism>
<dbReference type="RefSeq" id="WP_313724041.1">
    <property type="nucleotide sequence ID" value="NZ_CP134876.1"/>
</dbReference>
<reference evidence="1 2" key="1">
    <citation type="submission" date="2023-09" db="EMBL/GenBank/DDBJ databases">
        <title>Micromonospora halotolerans DSM 45598 genome sequence.</title>
        <authorList>
            <person name="Mo P."/>
        </authorList>
    </citation>
    <scope>NUCLEOTIDE SEQUENCE [LARGE SCALE GENOMIC DNA]</scope>
    <source>
        <strain evidence="1 2">DSM 45598</strain>
    </source>
</reference>
<evidence type="ECO:0000313" key="2">
    <source>
        <dbReference type="Proteomes" id="UP001303001"/>
    </source>
</evidence>
<dbReference type="EMBL" id="CP134876">
    <property type="protein sequence ID" value="WNM42183.1"/>
    <property type="molecule type" value="Genomic_DNA"/>
</dbReference>
<proteinExistence type="predicted"/>
<gene>
    <name evidence="1" type="ORF">RMN56_13010</name>
</gene>
<accession>A0ABZ0A434</accession>
<evidence type="ECO:0008006" key="3">
    <source>
        <dbReference type="Google" id="ProtNLM"/>
    </source>
</evidence>
<dbReference type="Proteomes" id="UP001303001">
    <property type="component" value="Chromosome"/>
</dbReference>
<protein>
    <recommendedName>
        <fullName evidence="3">DUF732 domain-containing protein</fullName>
    </recommendedName>
</protein>
<keyword evidence="2" id="KW-1185">Reference proteome</keyword>
<evidence type="ECO:0000313" key="1">
    <source>
        <dbReference type="EMBL" id="WNM42183.1"/>
    </source>
</evidence>
<sequence length="131" mass="13685">MRRAVIALLSAGAVALAGGGYAIGTVSHRGPAKQSAVCEQAEQEFASRADQLRKQIQAPRQLGLNESKRTTVEDARSRILAEVVQQNPTCFGAGMRGAAAVIQQHRSEGEADVAICDLAGIKAEDCLVAVG</sequence>
<name>A0ABZ0A434_9ACTN</name>